<dbReference type="KEGG" id="ngr:NAEGRDRAFT_78818"/>
<dbReference type="Proteomes" id="UP000006671">
    <property type="component" value="Unassembled WGS sequence"/>
</dbReference>
<evidence type="ECO:0000313" key="2">
    <source>
        <dbReference type="EMBL" id="EFC47497.1"/>
    </source>
</evidence>
<dbReference type="RefSeq" id="XP_002680241.1">
    <property type="nucleotide sequence ID" value="XM_002680195.1"/>
</dbReference>
<name>D2V6T2_NAEGR</name>
<dbReference type="EMBL" id="GG738854">
    <property type="protein sequence ID" value="EFC47497.1"/>
    <property type="molecule type" value="Genomic_DNA"/>
</dbReference>
<dbReference type="Pfam" id="PF13475">
    <property type="entry name" value="DUF4116"/>
    <property type="match status" value="1"/>
</dbReference>
<gene>
    <name evidence="2" type="ORF">NAEGRDRAFT_78818</name>
</gene>
<accession>D2V6T2</accession>
<dbReference type="InParanoid" id="D2V6T2"/>
<dbReference type="InterPro" id="IPR025197">
    <property type="entry name" value="DUF4116"/>
</dbReference>
<sequence>MFSRDCPQNKQHNSSEEILLQQAQDDDEDLMINFCDFEFNLNLQSQIQDLAQIREFAKTISYYKHHDNNRNSYDLCNDDWFMILDFIPFFEFSKFALVCSSFAELLTFNRRYLVMRRILKGFPILLKDHHYLPVESLEILANNEAPSDDPSFAKSIYSDMINFLFEKRRYKKNMWKNIPSTKILEMDQQVFILPFRDSMIRKVFSDFIDIPQVLLDDRDFILKFFKSFPKAPRYFTFLNSKLMQDEEIAKMAVQSNGWFIRFVQDPTSEILNTAFCSRKRYIISSTSHHTFERYKESLIEFVREPFYHLLEQKSIVNDYRMSRKELFFKRNMIFDSKCGSKNAEFLLLFSFFEKSPEFKGVLLYFYNAKTSTEKYDHIDDLITDLLCVPEKFQPILSKPMLVPEELKCKTREITMSTMLKNILDDNFTFDNVMTHDKKKLTTSSIEYLRERLIQKMKPTPLFTGMYFGKKVENIDCENESEKIKLLNEISKCRGLNMKMLKYYPKHYVLLDEEIKQDEEFKRIAMRCLKFNAQYFDFSKDDMLVLLLSANVKVSVEYLKKQSNWSSTLERINNIFTTNGRIRSNWLTWPQVYCLYRFLLCYSFNRDKLFTLEDQVKMIDYIPPKHKKLLLEYSYEECLMEKIRLKNLVQFDFYDSRVFLFGFRYMISYKSINAICRVVDGSLIKFQQSDRLLSEILKVTPKFIKVFMEKRPKIYRKVILPPYPVELVIKLALENPRIIHYLPRNIQSHPLLLCGLMGIYRGQHNSTTGM</sequence>
<feature type="domain" description="DUF4116" evidence="1">
    <location>
        <begin position="217"/>
        <end position="263"/>
    </location>
</feature>
<dbReference type="OrthoDB" id="10333450at2759"/>
<organism evidence="3">
    <name type="scientific">Naegleria gruberi</name>
    <name type="common">Amoeba</name>
    <dbReference type="NCBI Taxonomy" id="5762"/>
    <lineage>
        <taxon>Eukaryota</taxon>
        <taxon>Discoba</taxon>
        <taxon>Heterolobosea</taxon>
        <taxon>Tetramitia</taxon>
        <taxon>Eutetramitia</taxon>
        <taxon>Vahlkampfiidae</taxon>
        <taxon>Naegleria</taxon>
    </lineage>
</organism>
<reference evidence="2 3" key="1">
    <citation type="journal article" date="2010" name="Cell">
        <title>The genome of Naegleria gruberi illuminates early eukaryotic versatility.</title>
        <authorList>
            <person name="Fritz-Laylin L.K."/>
            <person name="Prochnik S.E."/>
            <person name="Ginger M.L."/>
            <person name="Dacks J.B."/>
            <person name="Carpenter M.L."/>
            <person name="Field M.C."/>
            <person name="Kuo A."/>
            <person name="Paredez A."/>
            <person name="Chapman J."/>
            <person name="Pham J."/>
            <person name="Shu S."/>
            <person name="Neupane R."/>
            <person name="Cipriano M."/>
            <person name="Mancuso J."/>
            <person name="Tu H."/>
            <person name="Salamov A."/>
            <person name="Lindquist E."/>
            <person name="Shapiro H."/>
            <person name="Lucas S."/>
            <person name="Grigoriev I.V."/>
            <person name="Cande W.Z."/>
            <person name="Fulton C."/>
            <person name="Rokhsar D.S."/>
            <person name="Dawson S.C."/>
        </authorList>
    </citation>
    <scope>NUCLEOTIDE SEQUENCE [LARGE SCALE GENOMIC DNA]</scope>
    <source>
        <strain evidence="2 3">NEG-M</strain>
    </source>
</reference>
<protein>
    <recommendedName>
        <fullName evidence="1">DUF4116 domain-containing protein</fullName>
    </recommendedName>
</protein>
<keyword evidence="3" id="KW-1185">Reference proteome</keyword>
<dbReference type="GeneID" id="8849125"/>
<dbReference type="AlphaFoldDB" id="D2V6T2"/>
<dbReference type="VEuPathDB" id="AmoebaDB:NAEGRDRAFT_78818"/>
<evidence type="ECO:0000313" key="3">
    <source>
        <dbReference type="Proteomes" id="UP000006671"/>
    </source>
</evidence>
<proteinExistence type="predicted"/>
<evidence type="ECO:0000259" key="1">
    <source>
        <dbReference type="Pfam" id="PF13475"/>
    </source>
</evidence>